<sequence>MADRPLAGRIALVTGASRGIGRAAAKGFAMAGATVVAVARTEGALTELDDELQLFGLPPLVLAPLDLADGDRVDQMASLIAQRFGRLDVLVAAAAQLGGLGPVPHFDPPAFQRVVALNLTAQWRLLRAADPLLRRSDAGRAIFLTSTAARLAPAYWGPYAASKAGLEALVRTYAAEVEATTAIRANLLDPGAVRTRMRAEAFPGEDPSGLPDPETLLPTLLRLAAPECSETGQIVSP</sequence>
<reference evidence="3" key="1">
    <citation type="submission" date="2016-04" db="EMBL/GenBank/DDBJ databases">
        <authorList>
            <person name="Evans L.H."/>
            <person name="Alamgir A."/>
            <person name="Owens N."/>
            <person name="Weber N.D."/>
            <person name="Virtaneva K."/>
            <person name="Barbian K."/>
            <person name="Babar A."/>
            <person name="Rosenke K."/>
        </authorList>
    </citation>
    <scope>NUCLEOTIDE SEQUENCE</scope>
    <source>
        <strain evidence="3">86</strain>
    </source>
</reference>
<dbReference type="InterPro" id="IPR036291">
    <property type="entry name" value="NAD(P)-bd_dom_sf"/>
</dbReference>
<evidence type="ECO:0000313" key="3">
    <source>
        <dbReference type="EMBL" id="SBW12466.1"/>
    </source>
</evidence>
<dbReference type="PRINTS" id="PR00081">
    <property type="entry name" value="GDHRDH"/>
</dbReference>
<dbReference type="PANTHER" id="PTHR44196:SF4">
    <property type="entry name" value="SHORT CHAIN DEHYDROGENASE"/>
    <property type="match status" value="1"/>
</dbReference>
<dbReference type="EMBL" id="FLUO01000003">
    <property type="protein sequence ID" value="SBW12466.1"/>
    <property type="molecule type" value="Genomic_DNA"/>
</dbReference>
<organism evidence="3">
    <name type="scientific">uncultured Alphaproteobacteria bacterium</name>
    <dbReference type="NCBI Taxonomy" id="91750"/>
    <lineage>
        <taxon>Bacteria</taxon>
        <taxon>Pseudomonadati</taxon>
        <taxon>Pseudomonadota</taxon>
        <taxon>Alphaproteobacteria</taxon>
        <taxon>environmental samples</taxon>
    </lineage>
</organism>
<gene>
    <name evidence="3" type="ORF">KL86APRO_30016</name>
</gene>
<dbReference type="SUPFAM" id="SSF51735">
    <property type="entry name" value="NAD(P)-binding Rossmann-fold domains"/>
    <property type="match status" value="1"/>
</dbReference>
<dbReference type="GO" id="GO:0016020">
    <property type="term" value="C:membrane"/>
    <property type="evidence" value="ECO:0007669"/>
    <property type="project" value="TreeGrafter"/>
</dbReference>
<keyword evidence="2 3" id="KW-0560">Oxidoreductase</keyword>
<dbReference type="PROSITE" id="PS00061">
    <property type="entry name" value="ADH_SHORT"/>
    <property type="match status" value="1"/>
</dbReference>
<dbReference type="PANTHER" id="PTHR44196">
    <property type="entry name" value="DEHYDROGENASE/REDUCTASE SDR FAMILY MEMBER 7B"/>
    <property type="match status" value="1"/>
</dbReference>
<protein>
    <submittedName>
        <fullName evidence="3">3-oxoacyl-(Acyl-carrier-protein) reductase</fullName>
        <ecNumber evidence="3">1.1.1.100</ecNumber>
    </submittedName>
</protein>
<dbReference type="InterPro" id="IPR002347">
    <property type="entry name" value="SDR_fam"/>
</dbReference>
<dbReference type="Pfam" id="PF00106">
    <property type="entry name" value="adh_short"/>
    <property type="match status" value="1"/>
</dbReference>
<name>A0A212KL62_9PROT</name>
<dbReference type="Gene3D" id="3.40.50.720">
    <property type="entry name" value="NAD(P)-binding Rossmann-like Domain"/>
    <property type="match status" value="1"/>
</dbReference>
<accession>A0A212KL62</accession>
<comment type="similarity">
    <text evidence="1">Belongs to the short-chain dehydrogenases/reductases (SDR) family.</text>
</comment>
<evidence type="ECO:0000256" key="2">
    <source>
        <dbReference type="ARBA" id="ARBA00023002"/>
    </source>
</evidence>
<dbReference type="InterPro" id="IPR020904">
    <property type="entry name" value="Sc_DH/Rdtase_CS"/>
</dbReference>
<dbReference type="AlphaFoldDB" id="A0A212KL62"/>
<evidence type="ECO:0000256" key="1">
    <source>
        <dbReference type="ARBA" id="ARBA00006484"/>
    </source>
</evidence>
<dbReference type="EC" id="1.1.1.100" evidence="3"/>
<proteinExistence type="inferred from homology"/>
<dbReference type="GO" id="GO:0004316">
    <property type="term" value="F:3-oxoacyl-[acyl-carrier-protein] reductase (NADPH) activity"/>
    <property type="evidence" value="ECO:0007669"/>
    <property type="project" value="UniProtKB-EC"/>
</dbReference>